<organism evidence="1 2">
    <name type="scientific">Candidatus Glassbacteria bacterium GWA2_58_10</name>
    <dbReference type="NCBI Taxonomy" id="1817865"/>
    <lineage>
        <taxon>Bacteria</taxon>
        <taxon>Candidatus Glassiibacteriota</taxon>
    </lineage>
</organism>
<reference evidence="1 2" key="1">
    <citation type="journal article" date="2016" name="Nat. Commun.">
        <title>Thousands of microbial genomes shed light on interconnected biogeochemical processes in an aquifer system.</title>
        <authorList>
            <person name="Anantharaman K."/>
            <person name="Brown C.T."/>
            <person name="Hug L.A."/>
            <person name="Sharon I."/>
            <person name="Castelle C.J."/>
            <person name="Probst A.J."/>
            <person name="Thomas B.C."/>
            <person name="Singh A."/>
            <person name="Wilkins M.J."/>
            <person name="Karaoz U."/>
            <person name="Brodie E.L."/>
            <person name="Williams K.H."/>
            <person name="Hubbard S.S."/>
            <person name="Banfield J.F."/>
        </authorList>
    </citation>
    <scope>NUCLEOTIDE SEQUENCE [LARGE SCALE GENOMIC DNA]</scope>
</reference>
<dbReference type="Proteomes" id="UP000176992">
    <property type="component" value="Unassembled WGS sequence"/>
</dbReference>
<evidence type="ECO:0000313" key="1">
    <source>
        <dbReference type="EMBL" id="OGF98599.1"/>
    </source>
</evidence>
<dbReference type="EMBL" id="MFIV01000077">
    <property type="protein sequence ID" value="OGF98599.1"/>
    <property type="molecule type" value="Genomic_DNA"/>
</dbReference>
<dbReference type="AlphaFoldDB" id="A0A1F5YEM6"/>
<sequence length="97" mass="11196">MPQNQCIFLSIGRNSKNEMVQSFDQQHNLVLRSSYAELIDASRLEKILLLVQLPGEYFGRSLPFALVHRHFEIVEVRGDCFELDFQSLVAAILERES</sequence>
<protein>
    <submittedName>
        <fullName evidence="1">Uncharacterized protein</fullName>
    </submittedName>
</protein>
<evidence type="ECO:0000313" key="2">
    <source>
        <dbReference type="Proteomes" id="UP000176992"/>
    </source>
</evidence>
<accession>A0A1F5YEM6</accession>
<gene>
    <name evidence="1" type="ORF">A2Z86_00435</name>
</gene>
<comment type="caution">
    <text evidence="1">The sequence shown here is derived from an EMBL/GenBank/DDBJ whole genome shotgun (WGS) entry which is preliminary data.</text>
</comment>
<proteinExistence type="predicted"/>
<name>A0A1F5YEM6_9BACT</name>